<reference evidence="13" key="3">
    <citation type="submission" date="2025-08" db="UniProtKB">
        <authorList>
            <consortium name="Ensembl"/>
        </authorList>
    </citation>
    <scope>IDENTIFICATION</scope>
    <source>
        <strain evidence="13">HSOK</strain>
    </source>
</reference>
<feature type="transmembrane region" description="Helical" evidence="12">
    <location>
        <begin position="236"/>
        <end position="255"/>
    </location>
</feature>
<keyword evidence="9 12" id="KW-0472">Membrane</keyword>
<dbReference type="GO" id="GO:0006814">
    <property type="term" value="P:sodium ion transport"/>
    <property type="evidence" value="ECO:0007669"/>
    <property type="project" value="UniProtKB-KW"/>
</dbReference>
<evidence type="ECO:0000256" key="1">
    <source>
        <dbReference type="ARBA" id="ARBA00004651"/>
    </source>
</evidence>
<comment type="subcellular location">
    <subcellularLocation>
        <location evidence="1">Cell membrane</location>
        <topology evidence="1">Multi-pass membrane protein</topology>
    </subcellularLocation>
</comment>
<feature type="transmembrane region" description="Helical" evidence="12">
    <location>
        <begin position="276"/>
        <end position="301"/>
    </location>
</feature>
<keyword evidence="4" id="KW-1003">Cell membrane</keyword>
<dbReference type="PANTHER" id="PTHR42985:SF2">
    <property type="entry name" value="SODIUM-DEPENDENT MULTIVITAMIN TRANSPORTER"/>
    <property type="match status" value="1"/>
</dbReference>
<dbReference type="Gene3D" id="1.20.1730.10">
    <property type="entry name" value="Sodium/glucose cotransporter"/>
    <property type="match status" value="1"/>
</dbReference>
<evidence type="ECO:0000256" key="8">
    <source>
        <dbReference type="ARBA" id="ARBA00023065"/>
    </source>
</evidence>
<evidence type="ECO:0000256" key="12">
    <source>
        <dbReference type="SAM" id="Phobius"/>
    </source>
</evidence>
<evidence type="ECO:0000313" key="13">
    <source>
        <dbReference type="Ensembl" id="ENSORLP00015001949.1"/>
    </source>
</evidence>
<dbReference type="Ensembl" id="ENSORLT00015011795.1">
    <property type="protein sequence ID" value="ENSORLP00015001949.1"/>
    <property type="gene ID" value="ENSORLG00015002616.1"/>
</dbReference>
<evidence type="ECO:0000256" key="2">
    <source>
        <dbReference type="ARBA" id="ARBA00006434"/>
    </source>
</evidence>
<dbReference type="InterPro" id="IPR051163">
    <property type="entry name" value="Sodium:Solute_Symporter_SSF"/>
</dbReference>
<name>A0A3P9H2A7_ORYLA</name>
<keyword evidence="8" id="KW-0406">Ion transport</keyword>
<protein>
    <submittedName>
        <fullName evidence="13">Solute carrier family 5 member 6</fullName>
    </submittedName>
</protein>
<accession>A0A3P9H2A7</accession>
<comment type="similarity">
    <text evidence="2 11">Belongs to the sodium:solute symporter (SSF) (TC 2.A.21) family.</text>
</comment>
<dbReference type="GO" id="GO:0005886">
    <property type="term" value="C:plasma membrane"/>
    <property type="evidence" value="ECO:0007669"/>
    <property type="project" value="UniProtKB-SubCell"/>
</dbReference>
<evidence type="ECO:0000313" key="14">
    <source>
        <dbReference type="Proteomes" id="UP000265200"/>
    </source>
</evidence>
<feature type="transmembrane region" description="Helical" evidence="12">
    <location>
        <begin position="53"/>
        <end position="72"/>
    </location>
</feature>
<evidence type="ECO:0000256" key="9">
    <source>
        <dbReference type="ARBA" id="ARBA00023136"/>
    </source>
</evidence>
<dbReference type="NCBIfam" id="TIGR00813">
    <property type="entry name" value="sss"/>
    <property type="match status" value="1"/>
</dbReference>
<feature type="transmembrane region" description="Helical" evidence="12">
    <location>
        <begin position="398"/>
        <end position="419"/>
    </location>
</feature>
<reference evidence="13 14" key="2">
    <citation type="submission" date="2017-04" db="EMBL/GenBank/DDBJ databases">
        <title>CpG methylation of centromeres and impact of large insertions on vertebrate speciation.</title>
        <authorList>
            <person name="Ichikawa K."/>
            <person name="Yoshimura J."/>
            <person name="Morishita S."/>
        </authorList>
    </citation>
    <scope>NUCLEOTIDE SEQUENCE</scope>
    <source>
        <strain evidence="13 14">HSOK</strain>
    </source>
</reference>
<keyword evidence="3" id="KW-0813">Transport</keyword>
<feature type="transmembrane region" description="Helical" evidence="12">
    <location>
        <begin position="125"/>
        <end position="144"/>
    </location>
</feature>
<evidence type="ECO:0000256" key="10">
    <source>
        <dbReference type="ARBA" id="ARBA00023201"/>
    </source>
</evidence>
<dbReference type="Proteomes" id="UP000265200">
    <property type="component" value="Chromosome 22"/>
</dbReference>
<evidence type="ECO:0000256" key="7">
    <source>
        <dbReference type="ARBA" id="ARBA00023053"/>
    </source>
</evidence>
<evidence type="ECO:0000256" key="11">
    <source>
        <dbReference type="RuleBase" id="RU362091"/>
    </source>
</evidence>
<evidence type="ECO:0000256" key="4">
    <source>
        <dbReference type="ARBA" id="ARBA00022475"/>
    </source>
</evidence>
<feature type="transmembrane region" description="Helical" evidence="12">
    <location>
        <begin position="367"/>
        <end position="386"/>
    </location>
</feature>
<feature type="transmembrane region" description="Helical" evidence="12">
    <location>
        <begin position="513"/>
        <end position="534"/>
    </location>
</feature>
<dbReference type="PANTHER" id="PTHR42985">
    <property type="entry name" value="SODIUM-COUPLED MONOCARBOXYLATE TRANSPORTER"/>
    <property type="match status" value="1"/>
</dbReference>
<feature type="transmembrane region" description="Helical" evidence="12">
    <location>
        <begin position="84"/>
        <end position="105"/>
    </location>
</feature>
<dbReference type="Pfam" id="PF00474">
    <property type="entry name" value="SSF"/>
    <property type="match status" value="1"/>
</dbReference>
<reference evidence="13" key="4">
    <citation type="submission" date="2025-09" db="UniProtKB">
        <authorList>
            <consortium name="Ensembl"/>
        </authorList>
    </citation>
    <scope>IDENTIFICATION</scope>
    <source>
        <strain evidence="13">HSOK</strain>
    </source>
</reference>
<feature type="transmembrane region" description="Helical" evidence="12">
    <location>
        <begin position="180"/>
        <end position="204"/>
    </location>
</feature>
<keyword evidence="6 12" id="KW-1133">Transmembrane helix</keyword>
<dbReference type="AlphaFoldDB" id="A0A3P9H2A7"/>
<dbReference type="GO" id="GO:0022857">
    <property type="term" value="F:transmembrane transporter activity"/>
    <property type="evidence" value="ECO:0007669"/>
    <property type="project" value="InterPro"/>
</dbReference>
<dbReference type="InterPro" id="IPR038377">
    <property type="entry name" value="Na/Glc_symporter_sf"/>
</dbReference>
<keyword evidence="10" id="KW-0739">Sodium transport</keyword>
<feature type="transmembrane region" description="Helical" evidence="12">
    <location>
        <begin position="14"/>
        <end position="33"/>
    </location>
</feature>
<feature type="transmembrane region" description="Helical" evidence="12">
    <location>
        <begin position="321"/>
        <end position="347"/>
    </location>
</feature>
<keyword evidence="7" id="KW-0915">Sodium</keyword>
<feature type="transmembrane region" description="Helical" evidence="12">
    <location>
        <begin position="150"/>
        <end position="173"/>
    </location>
</feature>
<reference key="1">
    <citation type="journal article" date="2007" name="Nature">
        <title>The medaka draft genome and insights into vertebrate genome evolution.</title>
        <authorList>
            <person name="Kasahara M."/>
            <person name="Naruse K."/>
            <person name="Sasaki S."/>
            <person name="Nakatani Y."/>
            <person name="Qu W."/>
            <person name="Ahsan B."/>
            <person name="Yamada T."/>
            <person name="Nagayasu Y."/>
            <person name="Doi K."/>
            <person name="Kasai Y."/>
            <person name="Jindo T."/>
            <person name="Kobayashi D."/>
            <person name="Shimada A."/>
            <person name="Toyoda A."/>
            <person name="Kuroki Y."/>
            <person name="Fujiyama A."/>
            <person name="Sasaki T."/>
            <person name="Shimizu A."/>
            <person name="Asakawa S."/>
            <person name="Shimizu N."/>
            <person name="Hashimoto S."/>
            <person name="Yang J."/>
            <person name="Lee Y."/>
            <person name="Matsushima K."/>
            <person name="Sugano S."/>
            <person name="Sakaizumi M."/>
            <person name="Narita T."/>
            <person name="Ohishi K."/>
            <person name="Haga S."/>
            <person name="Ohta F."/>
            <person name="Nomoto H."/>
            <person name="Nogata K."/>
            <person name="Morishita T."/>
            <person name="Endo T."/>
            <person name="Shin-I T."/>
            <person name="Takeda H."/>
            <person name="Morishita S."/>
            <person name="Kohara Y."/>
        </authorList>
    </citation>
    <scope>NUCLEOTIDE SEQUENCE [LARGE SCALE GENOMIC DNA]</scope>
    <source>
        <strain>Hd-rR</strain>
    </source>
</reference>
<keyword evidence="5 12" id="KW-0812">Transmembrane</keyword>
<sequence>ADPSEHRFFTVTDYVIFGLLLAASAGIGLYHAVSGGRQRTTQEFLMADRSMRCLPVSLSLIASFQSAVAIIGVPAEVYAHGTQYWFIGCAYVLGLLIPAHVFIPLLYRLHLSSAYQYLELRFSRAVRVCGTLTFIFQMVVYMGVCVYTPAFALNAGTCGGAVLATGLVCTLYTTMGGLKAVIWTDVFQTGVMFAGQLAVIVVGVQKTGGPAEVWRKVWEGNRISGLDLNPDPTQRHTFWTLGVGGVFLMLSLYGVNQAQVQRYLSSRTEKEAIRSCYMVFPALQLALALSCIMGLVMFARYCDEDMVIYFVMDTLQDLPGLPGLFVACLFSAALSSISSAFNSLATVTMEDLIKPRFPAMSEETATLLSKALALSYGLLCLLMAYLTHLMGDSVLQVALKTFGMMGGPVLGLFCLGMFFPWANSTGAGAGLAAGLAVAFWVGIGSIVTRSGAGRALPVSCSAAPPSHNTSAVGGAVLRWAWSDWLCSGCVLVSVTCVGSRTQSGLQRFYSLSYMWYSGFSCLSVVLVGLAVSFLTAHAVLDPQLPAPPGSPLKGANGLPALQDAAPEETGRFLPEADSPFVEYETGV</sequence>
<evidence type="ECO:0000256" key="3">
    <source>
        <dbReference type="ARBA" id="ARBA00022448"/>
    </source>
</evidence>
<evidence type="ECO:0000256" key="6">
    <source>
        <dbReference type="ARBA" id="ARBA00022989"/>
    </source>
</evidence>
<evidence type="ECO:0000256" key="5">
    <source>
        <dbReference type="ARBA" id="ARBA00022692"/>
    </source>
</evidence>
<proteinExistence type="inferred from homology"/>
<feature type="transmembrane region" description="Helical" evidence="12">
    <location>
        <begin position="426"/>
        <end position="447"/>
    </location>
</feature>
<dbReference type="PROSITE" id="PS50283">
    <property type="entry name" value="NA_SOLUT_SYMP_3"/>
    <property type="match status" value="1"/>
</dbReference>
<dbReference type="InterPro" id="IPR001734">
    <property type="entry name" value="Na/solute_symporter"/>
</dbReference>
<organism evidence="13 14">
    <name type="scientific">Oryzias latipes</name>
    <name type="common">Japanese rice fish</name>
    <name type="synonym">Japanese killifish</name>
    <dbReference type="NCBI Taxonomy" id="8090"/>
    <lineage>
        <taxon>Eukaryota</taxon>
        <taxon>Metazoa</taxon>
        <taxon>Chordata</taxon>
        <taxon>Craniata</taxon>
        <taxon>Vertebrata</taxon>
        <taxon>Euteleostomi</taxon>
        <taxon>Actinopterygii</taxon>
        <taxon>Neopterygii</taxon>
        <taxon>Teleostei</taxon>
        <taxon>Neoteleostei</taxon>
        <taxon>Acanthomorphata</taxon>
        <taxon>Ovalentaria</taxon>
        <taxon>Atherinomorphae</taxon>
        <taxon>Beloniformes</taxon>
        <taxon>Adrianichthyidae</taxon>
        <taxon>Oryziinae</taxon>
        <taxon>Oryzias</taxon>
    </lineage>
</organism>